<evidence type="ECO:0000313" key="1">
    <source>
        <dbReference type="EMBL" id="MBA0974205.1"/>
    </source>
</evidence>
<gene>
    <name evidence="1" type="ORF">HWH42_16675</name>
</gene>
<protein>
    <recommendedName>
        <fullName evidence="3">Glycosyltransferase family 1 protein</fullName>
    </recommendedName>
</protein>
<organism evidence="1 2">
    <name type="scientific">Enterococcus gallinarum</name>
    <dbReference type="NCBI Taxonomy" id="1353"/>
    <lineage>
        <taxon>Bacteria</taxon>
        <taxon>Bacillati</taxon>
        <taxon>Bacillota</taxon>
        <taxon>Bacilli</taxon>
        <taxon>Lactobacillales</taxon>
        <taxon>Enterococcaceae</taxon>
        <taxon>Enterococcus</taxon>
    </lineage>
</organism>
<comment type="caution">
    <text evidence="1">The sequence shown here is derived from an EMBL/GenBank/DDBJ whole genome shotgun (WGS) entry which is preliminary data.</text>
</comment>
<feature type="non-terminal residue" evidence="1">
    <location>
        <position position="99"/>
    </location>
</feature>
<dbReference type="EMBL" id="JABXJK010000087">
    <property type="protein sequence ID" value="MBA0974205.1"/>
    <property type="molecule type" value="Genomic_DNA"/>
</dbReference>
<name>A0ABD4HRS2_ENTGA</name>
<accession>A0ABD4HRS2</accession>
<dbReference type="Proteomes" id="UP000571857">
    <property type="component" value="Unassembled WGS sequence"/>
</dbReference>
<dbReference type="AlphaFoldDB" id="A0ABD4HRS2"/>
<reference evidence="1 2" key="1">
    <citation type="submission" date="2020-06" db="EMBL/GenBank/DDBJ databases">
        <title>Crossreactivity between MHC class I-restricted antigens from cancer cells and an enterococcal bacteriophage.</title>
        <authorList>
            <person name="Fluckiger A."/>
            <person name="Daillere R."/>
            <person name="Sassi M."/>
            <person name="Cattoir V."/>
            <person name="Kroemer G."/>
            <person name="Zitvogel L."/>
        </authorList>
    </citation>
    <scope>NUCLEOTIDE SEQUENCE [LARGE SCALE GENOMIC DNA]</scope>
    <source>
        <strain evidence="1 2">EG4</strain>
    </source>
</reference>
<evidence type="ECO:0008006" key="3">
    <source>
        <dbReference type="Google" id="ProtNLM"/>
    </source>
</evidence>
<dbReference type="RefSeq" id="WP_181049103.1">
    <property type="nucleotide sequence ID" value="NZ_JABXJK010000087.1"/>
</dbReference>
<evidence type="ECO:0000313" key="2">
    <source>
        <dbReference type="Proteomes" id="UP000571857"/>
    </source>
</evidence>
<sequence length="99" mass="11438">MNNKVLIARLSNISGTDSANIRTRNLISGLLELGYEIDLLGISDSDKALCDDLRLRFIELERISLYQNIKKETHMSAVKKIIIKLMRIGYHYFFVYDNT</sequence>
<proteinExistence type="predicted"/>